<dbReference type="InterPro" id="IPR024474">
    <property type="entry name" value="Znf_dom_IS66"/>
</dbReference>
<dbReference type="PANTHER" id="PTHR33678">
    <property type="entry name" value="BLL1576 PROTEIN"/>
    <property type="match status" value="1"/>
</dbReference>
<feature type="domain" description="Transposase TnpC homeodomain" evidence="4">
    <location>
        <begin position="59"/>
        <end position="139"/>
    </location>
</feature>
<feature type="domain" description="Transposase IS66 zinc-finger binding" evidence="3">
    <location>
        <begin position="147"/>
        <end position="190"/>
    </location>
</feature>
<dbReference type="InterPro" id="IPR052344">
    <property type="entry name" value="Transposase-related"/>
</dbReference>
<dbReference type="InterPro" id="IPR004291">
    <property type="entry name" value="Transposase_IS66_central"/>
</dbReference>
<dbReference type="PANTHER" id="PTHR33678:SF2">
    <property type="match status" value="1"/>
</dbReference>
<dbReference type="Pfam" id="PF03050">
    <property type="entry name" value="DDE_Tnp_IS66"/>
    <property type="match status" value="1"/>
</dbReference>
<reference evidence="5 6" key="1">
    <citation type="submission" date="2019-11" db="EMBL/GenBank/DDBJ databases">
        <title>Pseudodesulfovibrio alkaliphilus, sp. nov., an alkaliphilic sulfate-reducing bacteria from mud volcano of Taman peninsula, Russia.</title>
        <authorList>
            <person name="Frolova A."/>
            <person name="Merkel A.Y."/>
            <person name="Slobodkin A.I."/>
        </authorList>
    </citation>
    <scope>NUCLEOTIDE SEQUENCE [LARGE SCALE GENOMIC DNA]</scope>
    <source>
        <strain evidence="5 6">F-1</strain>
    </source>
</reference>
<dbReference type="AlphaFoldDB" id="A0A7K1KSC9"/>
<gene>
    <name evidence="5" type="ORF">GKC30_14225</name>
</gene>
<dbReference type="Pfam" id="PF13007">
    <property type="entry name" value="LZ_Tnp_IS66"/>
    <property type="match status" value="1"/>
</dbReference>
<dbReference type="NCBIfam" id="NF033517">
    <property type="entry name" value="transpos_IS66"/>
    <property type="match status" value="1"/>
</dbReference>
<proteinExistence type="predicted"/>
<evidence type="ECO:0000313" key="5">
    <source>
        <dbReference type="EMBL" id="MUM78791.1"/>
    </source>
</evidence>
<dbReference type="InterPro" id="IPR024463">
    <property type="entry name" value="Transposase_TnpC_homeodom"/>
</dbReference>
<dbReference type="Proteomes" id="UP000461162">
    <property type="component" value="Unassembled WGS sequence"/>
</dbReference>
<accession>A0A7K1KSC9</accession>
<evidence type="ECO:0000256" key="1">
    <source>
        <dbReference type="SAM" id="MobiDB-lite"/>
    </source>
</evidence>
<sequence>MYAIGMNATPLPDDIAALKRIIADQNMVIAERESVIADHEAVVADYKSVIADHEQLVAQLQEQVWLLRAWRFAASSEKAKGPQGEDQYSLFDEAELVAMQAEADPETGEEEPEATEVAGHSRRKKGRRPISEAYPRVEVVHDIPEEDKVCPCGCALSRIGEEVSEKLDIVPQKIQVIRHIRPKYACRACEGVEDDGPTVKTASMPPQLIPQGIVSPGLLAYILVNKFADGLPFYRQTIMFDRLGVDISRATMSGWALRAAEACEPLLELLHKQIRSGPIINLDETTVQVLKEPGRKNTSKSYMWVARGGDIKRPSVLFHYDPGRGGKVAEEIVGNFRGFLQTDGY</sequence>
<comment type="caution">
    <text evidence="5">The sequence shown here is derived from an EMBL/GenBank/DDBJ whole genome shotgun (WGS) entry which is preliminary data.</text>
</comment>
<evidence type="ECO:0000259" key="3">
    <source>
        <dbReference type="Pfam" id="PF13005"/>
    </source>
</evidence>
<feature type="compositionally biased region" description="Acidic residues" evidence="1">
    <location>
        <begin position="103"/>
        <end position="114"/>
    </location>
</feature>
<feature type="domain" description="Transposase IS66 central" evidence="2">
    <location>
        <begin position="212"/>
        <end position="345"/>
    </location>
</feature>
<feature type="region of interest" description="Disordered" evidence="1">
    <location>
        <begin position="102"/>
        <end position="128"/>
    </location>
</feature>
<name>A0A7K1KSC9_9BACT</name>
<protein>
    <submittedName>
        <fullName evidence="5">IS66 family transposase</fullName>
    </submittedName>
</protein>
<feature type="non-terminal residue" evidence="5">
    <location>
        <position position="345"/>
    </location>
</feature>
<evidence type="ECO:0000259" key="4">
    <source>
        <dbReference type="Pfam" id="PF13007"/>
    </source>
</evidence>
<dbReference type="Pfam" id="PF13005">
    <property type="entry name" value="zf-IS66"/>
    <property type="match status" value="1"/>
</dbReference>
<evidence type="ECO:0000313" key="6">
    <source>
        <dbReference type="Proteomes" id="UP000461162"/>
    </source>
</evidence>
<organism evidence="5 6">
    <name type="scientific">Pseudodesulfovibrio alkaliphilus</name>
    <dbReference type="NCBI Taxonomy" id="2661613"/>
    <lineage>
        <taxon>Bacteria</taxon>
        <taxon>Pseudomonadati</taxon>
        <taxon>Thermodesulfobacteriota</taxon>
        <taxon>Desulfovibrionia</taxon>
        <taxon>Desulfovibrionales</taxon>
        <taxon>Desulfovibrionaceae</taxon>
    </lineage>
</organism>
<keyword evidence="6" id="KW-1185">Reference proteome</keyword>
<dbReference type="EMBL" id="WODC01000013">
    <property type="protein sequence ID" value="MUM78791.1"/>
    <property type="molecule type" value="Genomic_DNA"/>
</dbReference>
<evidence type="ECO:0000259" key="2">
    <source>
        <dbReference type="Pfam" id="PF03050"/>
    </source>
</evidence>